<dbReference type="CDD" id="cd02855">
    <property type="entry name" value="E_set_GBE_prok_N"/>
    <property type="match status" value="1"/>
</dbReference>
<organism evidence="13 14">
    <name type="scientific">Desulfobulbus oligotrophicus</name>
    <dbReference type="NCBI Taxonomy" id="1909699"/>
    <lineage>
        <taxon>Bacteria</taxon>
        <taxon>Pseudomonadati</taxon>
        <taxon>Thermodesulfobacteriota</taxon>
        <taxon>Desulfobulbia</taxon>
        <taxon>Desulfobulbales</taxon>
        <taxon>Desulfobulbaceae</taxon>
        <taxon>Desulfobulbus</taxon>
    </lineage>
</organism>
<dbReference type="Pfam" id="PF02922">
    <property type="entry name" value="CBM_48"/>
    <property type="match status" value="1"/>
</dbReference>
<dbReference type="NCBIfam" id="TIGR01515">
    <property type="entry name" value="branching_enzym"/>
    <property type="match status" value="1"/>
</dbReference>
<proteinExistence type="inferred from homology"/>
<evidence type="ECO:0000256" key="4">
    <source>
        <dbReference type="ARBA" id="ARBA00009000"/>
    </source>
</evidence>
<dbReference type="PANTHER" id="PTHR43651:SF3">
    <property type="entry name" value="1,4-ALPHA-GLUCAN-BRANCHING ENZYME"/>
    <property type="match status" value="1"/>
</dbReference>
<feature type="domain" description="Glycosyl hydrolase family 13 catalytic" evidence="12">
    <location>
        <begin position="161"/>
        <end position="519"/>
    </location>
</feature>
<comment type="similarity">
    <text evidence="4 10">Belongs to the glycosyl hydrolase 13 family. GlgB subfamily.</text>
</comment>
<dbReference type="EMBL" id="CP054140">
    <property type="protein sequence ID" value="QQG66676.1"/>
    <property type="molecule type" value="Genomic_DNA"/>
</dbReference>
<evidence type="ECO:0000256" key="8">
    <source>
        <dbReference type="ARBA" id="ARBA00023056"/>
    </source>
</evidence>
<dbReference type="RefSeq" id="WP_199262959.1">
    <property type="nucleotide sequence ID" value="NZ_CP054140.1"/>
</dbReference>
<dbReference type="UniPathway" id="UPA00164"/>
<keyword evidence="9 10" id="KW-0119">Carbohydrate metabolism</keyword>
<dbReference type="Gene3D" id="2.60.40.1180">
    <property type="entry name" value="Golgi alpha-mannosidase II"/>
    <property type="match status" value="1"/>
</dbReference>
<keyword evidence="6 10" id="KW-0328">Glycosyltransferase</keyword>
<dbReference type="NCBIfam" id="NF003811">
    <property type="entry name" value="PRK05402.1"/>
    <property type="match status" value="1"/>
</dbReference>
<evidence type="ECO:0000313" key="14">
    <source>
        <dbReference type="Proteomes" id="UP000596092"/>
    </source>
</evidence>
<dbReference type="Gene3D" id="3.20.20.80">
    <property type="entry name" value="Glycosidases"/>
    <property type="match status" value="1"/>
</dbReference>
<sequence>MKHDIPDGIAVPAAWLSDFDRYLISEGTHERAYEKLGAHLIRFDEQDGVVFAVWAPNASHVSVVGDFNSWDGSQHPMHSSDTGIWTLFIPELTEFSVYKYRITARSGELLDKADPFGFAMEERPRTGSVVADLDRYQWQDHEWISRRSTVQALDQPISIYEVHLGSWRRIHDQQWGYRYLSYRELADTLIPYVVEMGYTHIELLPIAEHPFDGSWGYQVLGFYAPTSRFGTPEDFMYFVDRCHQAGIGVLLDWVPAHFPKDGAGLNLFDGTQLYAHANPMQGEHQDWGTLIFNYSRNEVRSFLISNALFWIDRYHIDGLRVDAVASMLYLDYSRQEGQWIPNQYGGRENLAAISFLRKVNEVVHGIFPGVLTIAEESTSWPMVSRPTYLGGLGFSLKWNMGWMHDTLRYMSKDPLFRRFHHNEMTFGMLYAFHENFLLPISHDEVVHGKGSLLNKMSGDEWRKFANLRAYLSFMWGYSGKKLLFMGCEFGQWQEWDHDTGLEWQALEAPSHQGVQRLVRDLNAVYRHEPALHQVDFDWSGFRWIDANDSDNSVFSFLRIAQDPDTFVIVVCNFTPVVRENYCIGVPVAGRYRELINSDLDVYGGSNISNGPAIMTQPVASHTFDHTLSLTLPPLATLILQPDTANN</sequence>
<comment type="function">
    <text evidence="2 10">Catalyzes the formation of the alpha-1,6-glucosidic linkages in glycogen by scission of a 1,4-alpha-linked oligosaccharide from growing alpha-1,4-glucan chains and the subsequent attachment of the oligosaccharide to the alpha-1,6 position.</text>
</comment>
<dbReference type="InterPro" id="IPR006048">
    <property type="entry name" value="A-amylase/branching_C"/>
</dbReference>
<dbReference type="FunFam" id="2.60.40.1180:FF:000002">
    <property type="entry name" value="1,4-alpha-glucan branching enzyme GlgB"/>
    <property type="match status" value="1"/>
</dbReference>
<comment type="pathway">
    <text evidence="3 10">Glycan biosynthesis; glycogen biosynthesis.</text>
</comment>
<dbReference type="SUPFAM" id="SSF51011">
    <property type="entry name" value="Glycosyl hydrolase domain"/>
    <property type="match status" value="1"/>
</dbReference>
<dbReference type="FunFam" id="2.60.40.10:FF:000169">
    <property type="entry name" value="1,4-alpha-glucan branching enzyme GlgB"/>
    <property type="match status" value="1"/>
</dbReference>
<keyword evidence="8 10" id="KW-0320">Glycogen biosynthesis</keyword>
<protein>
    <recommendedName>
        <fullName evidence="10">1,4-alpha-glucan branching enzyme GlgB</fullName>
        <ecNumber evidence="10">2.4.1.18</ecNumber>
    </recommendedName>
    <alternativeName>
        <fullName evidence="10">1,4-alpha-D-glucan:1,4-alpha-D-glucan 6-glucosyl-transferase</fullName>
    </alternativeName>
    <alternativeName>
        <fullName evidence="10">Alpha-(1-&gt;4)-glucan branching enzyme</fullName>
    </alternativeName>
    <alternativeName>
        <fullName evidence="10">Glycogen branching enzyme</fullName>
        <shortName evidence="10">BE</shortName>
    </alternativeName>
</protein>
<dbReference type="NCBIfam" id="NF008967">
    <property type="entry name" value="PRK12313.1"/>
    <property type="match status" value="1"/>
</dbReference>
<dbReference type="Proteomes" id="UP000596092">
    <property type="component" value="Chromosome"/>
</dbReference>
<dbReference type="InterPro" id="IPR017853">
    <property type="entry name" value="GH"/>
</dbReference>
<comment type="subunit">
    <text evidence="10">Monomer.</text>
</comment>
<dbReference type="HAMAP" id="MF_00685">
    <property type="entry name" value="GlgB"/>
    <property type="match status" value="1"/>
</dbReference>
<evidence type="ECO:0000256" key="1">
    <source>
        <dbReference type="ARBA" id="ARBA00000826"/>
    </source>
</evidence>
<evidence type="ECO:0000256" key="9">
    <source>
        <dbReference type="ARBA" id="ARBA00023277"/>
    </source>
</evidence>
<dbReference type="InterPro" id="IPR014756">
    <property type="entry name" value="Ig_E-set"/>
</dbReference>
<name>A0A7T5VFA9_9BACT</name>
<dbReference type="EC" id="2.4.1.18" evidence="10"/>
<dbReference type="GO" id="GO:0043169">
    <property type="term" value="F:cation binding"/>
    <property type="evidence" value="ECO:0007669"/>
    <property type="project" value="InterPro"/>
</dbReference>
<dbReference type="InterPro" id="IPR037439">
    <property type="entry name" value="Branching_enzy"/>
</dbReference>
<feature type="active site" description="Nucleophile" evidence="10 11">
    <location>
        <position position="322"/>
    </location>
</feature>
<dbReference type="SUPFAM" id="SSF51445">
    <property type="entry name" value="(Trans)glycosidases"/>
    <property type="match status" value="1"/>
</dbReference>
<dbReference type="GO" id="GO:0004553">
    <property type="term" value="F:hydrolase activity, hydrolyzing O-glycosyl compounds"/>
    <property type="evidence" value="ECO:0007669"/>
    <property type="project" value="InterPro"/>
</dbReference>
<dbReference type="SUPFAM" id="SSF81296">
    <property type="entry name" value="E set domains"/>
    <property type="match status" value="1"/>
</dbReference>
<gene>
    <name evidence="10 13" type="primary">glgB</name>
    <name evidence="13" type="ORF">HP555_12775</name>
</gene>
<dbReference type="GO" id="GO:0003844">
    <property type="term" value="F:1,4-alpha-glucan branching enzyme activity"/>
    <property type="evidence" value="ECO:0007669"/>
    <property type="project" value="UniProtKB-UniRule"/>
</dbReference>
<evidence type="ECO:0000256" key="10">
    <source>
        <dbReference type="HAMAP-Rule" id="MF_00685"/>
    </source>
</evidence>
<evidence type="ECO:0000313" key="13">
    <source>
        <dbReference type="EMBL" id="QQG66676.1"/>
    </source>
</evidence>
<dbReference type="KEGG" id="dog:HP555_12775"/>
<dbReference type="InterPro" id="IPR013780">
    <property type="entry name" value="Glyco_hydro_b"/>
</dbReference>
<evidence type="ECO:0000256" key="3">
    <source>
        <dbReference type="ARBA" id="ARBA00004964"/>
    </source>
</evidence>
<dbReference type="InterPro" id="IPR013783">
    <property type="entry name" value="Ig-like_fold"/>
</dbReference>
<dbReference type="Pfam" id="PF02806">
    <property type="entry name" value="Alpha-amylase_C"/>
    <property type="match status" value="1"/>
</dbReference>
<dbReference type="FunFam" id="3.20.20.80:FF:000003">
    <property type="entry name" value="1,4-alpha-glucan branching enzyme GlgB"/>
    <property type="match status" value="1"/>
</dbReference>
<keyword evidence="14" id="KW-1185">Reference proteome</keyword>
<dbReference type="GO" id="GO:0005829">
    <property type="term" value="C:cytosol"/>
    <property type="evidence" value="ECO:0007669"/>
    <property type="project" value="TreeGrafter"/>
</dbReference>
<dbReference type="PIRSF" id="PIRSF000463">
    <property type="entry name" value="GlgB"/>
    <property type="match status" value="1"/>
</dbReference>
<dbReference type="InterPro" id="IPR004193">
    <property type="entry name" value="Glyco_hydro_13_N"/>
</dbReference>
<keyword evidence="5 10" id="KW-0321">Glycogen metabolism</keyword>
<dbReference type="InterPro" id="IPR006047">
    <property type="entry name" value="GH13_cat_dom"/>
</dbReference>
<dbReference type="SMART" id="SM00642">
    <property type="entry name" value="Aamy"/>
    <property type="match status" value="1"/>
</dbReference>
<dbReference type="CDD" id="cd11322">
    <property type="entry name" value="AmyAc_Glg_BE"/>
    <property type="match status" value="1"/>
</dbReference>
<dbReference type="Gene3D" id="2.60.40.10">
    <property type="entry name" value="Immunoglobulins"/>
    <property type="match status" value="1"/>
</dbReference>
<dbReference type="Pfam" id="PF00128">
    <property type="entry name" value="Alpha-amylase"/>
    <property type="match status" value="1"/>
</dbReference>
<dbReference type="InterPro" id="IPR044143">
    <property type="entry name" value="GlgB_N_E_set_prok"/>
</dbReference>
<dbReference type="PANTHER" id="PTHR43651">
    <property type="entry name" value="1,4-ALPHA-GLUCAN-BRANCHING ENZYME"/>
    <property type="match status" value="1"/>
</dbReference>
<dbReference type="InterPro" id="IPR006407">
    <property type="entry name" value="GlgB"/>
</dbReference>
<evidence type="ECO:0000256" key="7">
    <source>
        <dbReference type="ARBA" id="ARBA00022679"/>
    </source>
</evidence>
<keyword evidence="7 10" id="KW-0808">Transferase</keyword>
<evidence type="ECO:0000256" key="6">
    <source>
        <dbReference type="ARBA" id="ARBA00022676"/>
    </source>
</evidence>
<feature type="active site" description="Proton donor" evidence="10 11">
    <location>
        <position position="375"/>
    </location>
</feature>
<evidence type="ECO:0000259" key="12">
    <source>
        <dbReference type="SMART" id="SM00642"/>
    </source>
</evidence>
<dbReference type="GO" id="GO:0005978">
    <property type="term" value="P:glycogen biosynthetic process"/>
    <property type="evidence" value="ECO:0007669"/>
    <property type="project" value="UniProtKB-UniRule"/>
</dbReference>
<evidence type="ECO:0000256" key="11">
    <source>
        <dbReference type="PIRSR" id="PIRSR000463-1"/>
    </source>
</evidence>
<evidence type="ECO:0000256" key="2">
    <source>
        <dbReference type="ARBA" id="ARBA00002953"/>
    </source>
</evidence>
<comment type="catalytic activity">
    <reaction evidence="1 10">
        <text>Transfers a segment of a (1-&gt;4)-alpha-D-glucan chain to a primary hydroxy group in a similar glucan chain.</text>
        <dbReference type="EC" id="2.4.1.18"/>
    </reaction>
</comment>
<evidence type="ECO:0000256" key="5">
    <source>
        <dbReference type="ARBA" id="ARBA00022600"/>
    </source>
</evidence>
<dbReference type="AlphaFoldDB" id="A0A7T5VFA9"/>
<accession>A0A7T5VFA9</accession>
<reference evidence="13 14" key="1">
    <citation type="submission" date="2020-05" db="EMBL/GenBank/DDBJ databases">
        <title>Complete genome of Desulfobulbus oligotrophicus.</title>
        <authorList>
            <person name="Podar M."/>
        </authorList>
    </citation>
    <scope>NUCLEOTIDE SEQUENCE [LARGE SCALE GENOMIC DNA]</scope>
    <source>
        <strain evidence="13 14">Prop6</strain>
    </source>
</reference>